<sequence>PVPCNSLIPRLRTLLTEKTDRLLLRIIRANFSTQYASHAPSLAVFRDAVAVHGTEVDDTLLQDFRSHVALMDYGSYKPFVAKFNEQPCKESEVENLFSPGLPFALVFSSTTS</sequence>
<organism evidence="1 2">
    <name type="scientific">Paxillus rubicundulus Ve08.2h10</name>
    <dbReference type="NCBI Taxonomy" id="930991"/>
    <lineage>
        <taxon>Eukaryota</taxon>
        <taxon>Fungi</taxon>
        <taxon>Dikarya</taxon>
        <taxon>Basidiomycota</taxon>
        <taxon>Agaricomycotina</taxon>
        <taxon>Agaricomycetes</taxon>
        <taxon>Agaricomycetidae</taxon>
        <taxon>Boletales</taxon>
        <taxon>Paxilineae</taxon>
        <taxon>Paxillaceae</taxon>
        <taxon>Paxillus</taxon>
    </lineage>
</organism>
<dbReference type="HOGENOM" id="CLU_1943174_0_0_1"/>
<dbReference type="Proteomes" id="UP000054538">
    <property type="component" value="Unassembled WGS sequence"/>
</dbReference>
<reference evidence="2" key="2">
    <citation type="submission" date="2015-01" db="EMBL/GenBank/DDBJ databases">
        <title>Evolutionary Origins and Diversification of the Mycorrhizal Mutualists.</title>
        <authorList>
            <consortium name="DOE Joint Genome Institute"/>
            <consortium name="Mycorrhizal Genomics Consortium"/>
            <person name="Kohler A."/>
            <person name="Kuo A."/>
            <person name="Nagy L.G."/>
            <person name="Floudas D."/>
            <person name="Copeland A."/>
            <person name="Barry K.W."/>
            <person name="Cichocki N."/>
            <person name="Veneault-Fourrey C."/>
            <person name="LaButti K."/>
            <person name="Lindquist E.A."/>
            <person name="Lipzen A."/>
            <person name="Lundell T."/>
            <person name="Morin E."/>
            <person name="Murat C."/>
            <person name="Riley R."/>
            <person name="Ohm R."/>
            <person name="Sun H."/>
            <person name="Tunlid A."/>
            <person name="Henrissat B."/>
            <person name="Grigoriev I.V."/>
            <person name="Hibbett D.S."/>
            <person name="Martin F."/>
        </authorList>
    </citation>
    <scope>NUCLEOTIDE SEQUENCE [LARGE SCALE GENOMIC DNA]</scope>
    <source>
        <strain evidence="2">Ve08.2h10</strain>
    </source>
</reference>
<dbReference type="OrthoDB" id="2637691at2759"/>
<proteinExistence type="predicted"/>
<evidence type="ECO:0000313" key="2">
    <source>
        <dbReference type="Proteomes" id="UP000054538"/>
    </source>
</evidence>
<feature type="non-terminal residue" evidence="1">
    <location>
        <position position="112"/>
    </location>
</feature>
<name>A0A0D0DIN0_9AGAM</name>
<keyword evidence="2" id="KW-1185">Reference proteome</keyword>
<dbReference type="EMBL" id="KN825805">
    <property type="protein sequence ID" value="KIK81404.1"/>
    <property type="molecule type" value="Genomic_DNA"/>
</dbReference>
<dbReference type="InParanoid" id="A0A0D0DIN0"/>
<feature type="non-terminal residue" evidence="1">
    <location>
        <position position="1"/>
    </location>
</feature>
<protein>
    <submittedName>
        <fullName evidence="1">Uncharacterized protein</fullName>
    </submittedName>
</protein>
<reference evidence="1 2" key="1">
    <citation type="submission" date="2014-04" db="EMBL/GenBank/DDBJ databases">
        <authorList>
            <consortium name="DOE Joint Genome Institute"/>
            <person name="Kuo A."/>
            <person name="Kohler A."/>
            <person name="Jargeat P."/>
            <person name="Nagy L.G."/>
            <person name="Floudas D."/>
            <person name="Copeland A."/>
            <person name="Barry K.W."/>
            <person name="Cichocki N."/>
            <person name="Veneault-Fourrey C."/>
            <person name="LaButti K."/>
            <person name="Lindquist E.A."/>
            <person name="Lipzen A."/>
            <person name="Lundell T."/>
            <person name="Morin E."/>
            <person name="Murat C."/>
            <person name="Sun H."/>
            <person name="Tunlid A."/>
            <person name="Henrissat B."/>
            <person name="Grigoriev I.V."/>
            <person name="Hibbett D.S."/>
            <person name="Martin F."/>
            <person name="Nordberg H.P."/>
            <person name="Cantor M.N."/>
            <person name="Hua S.X."/>
        </authorList>
    </citation>
    <scope>NUCLEOTIDE SEQUENCE [LARGE SCALE GENOMIC DNA]</scope>
    <source>
        <strain evidence="1 2">Ve08.2h10</strain>
    </source>
</reference>
<accession>A0A0D0DIN0</accession>
<gene>
    <name evidence="1" type="ORF">PAXRUDRAFT_70757</name>
</gene>
<evidence type="ECO:0000313" key="1">
    <source>
        <dbReference type="EMBL" id="KIK81404.1"/>
    </source>
</evidence>
<dbReference type="AlphaFoldDB" id="A0A0D0DIN0"/>